<evidence type="ECO:0000256" key="1">
    <source>
        <dbReference type="SAM" id="MobiDB-lite"/>
    </source>
</evidence>
<keyword evidence="3" id="KW-1185">Reference proteome</keyword>
<feature type="compositionally biased region" description="Polar residues" evidence="1">
    <location>
        <begin position="55"/>
        <end position="80"/>
    </location>
</feature>
<feature type="region of interest" description="Disordered" evidence="1">
    <location>
        <begin position="28"/>
        <end position="103"/>
    </location>
</feature>
<evidence type="ECO:0000313" key="3">
    <source>
        <dbReference type="Proteomes" id="UP001202328"/>
    </source>
</evidence>
<sequence length="177" mass="18672">MAEINLLSSFDNNDGDCSVIVTNQCSKCGTTKRHSASSSPSSSSSQSPKNLPSKIQPNIISASFSNPNNPSQLQSMSSAFSTPSPTLPLLPSSPPPLKLNSFSDRRPVKLDSLSIPRTKSWQELVSSAFPPTKSWQEFVSSCGGGGGSQRQDSPLQSISNSPVSPLSPSFVPPLFGC</sequence>
<feature type="compositionally biased region" description="Low complexity" evidence="1">
    <location>
        <begin position="161"/>
        <end position="177"/>
    </location>
</feature>
<reference evidence="2" key="1">
    <citation type="submission" date="2022-04" db="EMBL/GenBank/DDBJ databases">
        <title>A functionally conserved STORR gene fusion in Papaver species that diverged 16.8 million years ago.</title>
        <authorList>
            <person name="Catania T."/>
        </authorList>
    </citation>
    <scope>NUCLEOTIDE SEQUENCE</scope>
    <source>
        <strain evidence="2">S-188037</strain>
    </source>
</reference>
<protein>
    <submittedName>
        <fullName evidence="2">Uncharacterized protein</fullName>
    </submittedName>
</protein>
<dbReference type="AlphaFoldDB" id="A0AAD4XCZ5"/>
<feature type="compositionally biased region" description="Low complexity" evidence="1">
    <location>
        <begin position="36"/>
        <end position="53"/>
    </location>
</feature>
<feature type="compositionally biased region" description="Pro residues" evidence="1">
    <location>
        <begin position="85"/>
        <end position="97"/>
    </location>
</feature>
<gene>
    <name evidence="2" type="ORF">MKW98_013706</name>
</gene>
<name>A0AAD4XCZ5_9MAGN</name>
<accession>A0AAD4XCZ5</accession>
<proteinExistence type="predicted"/>
<feature type="region of interest" description="Disordered" evidence="1">
    <location>
        <begin position="138"/>
        <end position="177"/>
    </location>
</feature>
<evidence type="ECO:0000313" key="2">
    <source>
        <dbReference type="EMBL" id="KAI3902032.1"/>
    </source>
</evidence>
<dbReference type="Proteomes" id="UP001202328">
    <property type="component" value="Unassembled WGS sequence"/>
</dbReference>
<feature type="compositionally biased region" description="Polar residues" evidence="1">
    <location>
        <begin position="149"/>
        <end position="160"/>
    </location>
</feature>
<comment type="caution">
    <text evidence="2">The sequence shown here is derived from an EMBL/GenBank/DDBJ whole genome shotgun (WGS) entry which is preliminary data.</text>
</comment>
<dbReference type="EMBL" id="JAJJMB010011474">
    <property type="protein sequence ID" value="KAI3902032.1"/>
    <property type="molecule type" value="Genomic_DNA"/>
</dbReference>
<organism evidence="2 3">
    <name type="scientific">Papaver atlanticum</name>
    <dbReference type="NCBI Taxonomy" id="357466"/>
    <lineage>
        <taxon>Eukaryota</taxon>
        <taxon>Viridiplantae</taxon>
        <taxon>Streptophyta</taxon>
        <taxon>Embryophyta</taxon>
        <taxon>Tracheophyta</taxon>
        <taxon>Spermatophyta</taxon>
        <taxon>Magnoliopsida</taxon>
        <taxon>Ranunculales</taxon>
        <taxon>Papaveraceae</taxon>
        <taxon>Papaveroideae</taxon>
        <taxon>Papaver</taxon>
    </lineage>
</organism>